<accession>A0A3D8QC37</accession>
<evidence type="ECO:0000313" key="3">
    <source>
        <dbReference type="EMBL" id="RDW59416.1"/>
    </source>
</evidence>
<dbReference type="InterPro" id="IPR019405">
    <property type="entry name" value="Lactonase_7-beta_prop"/>
</dbReference>
<comment type="caution">
    <text evidence="3">The sequence shown here is derived from an EMBL/GenBank/DDBJ whole genome shotgun (WGS) entry which is preliminary data.</text>
</comment>
<dbReference type="GO" id="GO:0017057">
    <property type="term" value="F:6-phosphogluconolactonase activity"/>
    <property type="evidence" value="ECO:0007669"/>
    <property type="project" value="TreeGrafter"/>
</dbReference>
<dbReference type="Gene3D" id="2.130.10.10">
    <property type="entry name" value="YVTN repeat-like/Quinoprotein amine dehydrogenase"/>
    <property type="match status" value="1"/>
</dbReference>
<sequence length="399" mass="42483">MLAATLLAFVGGVAATNIFVTSYAGNITTLSLTEKNGTYDLTPVYTTDKCSPNPAWLTLDTAHGILYCLGEGVNLPNGTLNSFLAYDNGTLTHVEQQEIPTGGVASTIYGNAATGKRGLVTAHYNGSAMTNWALDAQNPGSFSNIQNEFFYMNHSGPNAARQASPHEHDAVLDPTGSFIVMPDLGADLVRVFSINPNTLELTAESPLEVVPGSGPRHAVFYQPYGAQCKGCTSFMFVVTELTSTVTSYAVSYPAGGAGMSFEKIYETTAYGNMTLPSGNAAAEISISPDNRFLVVSNRNNTSFEIPNPNPANTTKIASDSLSTFKLNLDGTLDFVQLAPCGGSYPRQYSMNKYGDLVAVGLQYGNAVVILQRDAATGLIGSEVARHYVEGQVNSAWWQE</sequence>
<reference evidence="3 4" key="1">
    <citation type="journal article" date="2018" name="IMA Fungus">
        <title>IMA Genome-F 9: Draft genome sequence of Annulohypoxylon stygium, Aspergillus mulundensis, Berkeleyomyces basicola (syn. Thielaviopsis basicola), Ceratocystis smalleyi, two Cercospora beticola strains, Coleophoma cylindrospora, Fusarium fracticaudum, Phialophora cf. hyalina, and Morchella septimelata.</title>
        <authorList>
            <person name="Wingfield B.D."/>
            <person name="Bills G.F."/>
            <person name="Dong Y."/>
            <person name="Huang W."/>
            <person name="Nel W.J."/>
            <person name="Swalarsk-Parry B.S."/>
            <person name="Vaghefi N."/>
            <person name="Wilken P.M."/>
            <person name="An Z."/>
            <person name="de Beer Z.W."/>
            <person name="De Vos L."/>
            <person name="Chen L."/>
            <person name="Duong T.A."/>
            <person name="Gao Y."/>
            <person name="Hammerbacher A."/>
            <person name="Kikkert J.R."/>
            <person name="Li Y."/>
            <person name="Li H."/>
            <person name="Li K."/>
            <person name="Li Q."/>
            <person name="Liu X."/>
            <person name="Ma X."/>
            <person name="Naidoo K."/>
            <person name="Pethybridge S.J."/>
            <person name="Sun J."/>
            <person name="Steenkamp E.T."/>
            <person name="van der Nest M.A."/>
            <person name="van Wyk S."/>
            <person name="Wingfield M.J."/>
            <person name="Xiong C."/>
            <person name="Yue Q."/>
            <person name="Zhang X."/>
        </authorList>
    </citation>
    <scope>NUCLEOTIDE SEQUENCE [LARGE SCALE GENOMIC DNA]</scope>
    <source>
        <strain evidence="3 4">BP6252</strain>
    </source>
</reference>
<dbReference type="SUPFAM" id="SSF50974">
    <property type="entry name" value="Nitrous oxide reductase, N-terminal domain"/>
    <property type="match status" value="1"/>
</dbReference>
<proteinExistence type="inferred from homology"/>
<feature type="signal peptide" evidence="2">
    <location>
        <begin position="1"/>
        <end position="15"/>
    </location>
</feature>
<dbReference type="Pfam" id="PF10282">
    <property type="entry name" value="Lactonase"/>
    <property type="match status" value="1"/>
</dbReference>
<dbReference type="InterPro" id="IPR011045">
    <property type="entry name" value="N2O_reductase_N"/>
</dbReference>
<dbReference type="STRING" id="1849047.A0A3D8QC37"/>
<organism evidence="3 4">
    <name type="scientific">Coleophoma cylindrospora</name>
    <dbReference type="NCBI Taxonomy" id="1849047"/>
    <lineage>
        <taxon>Eukaryota</taxon>
        <taxon>Fungi</taxon>
        <taxon>Dikarya</taxon>
        <taxon>Ascomycota</taxon>
        <taxon>Pezizomycotina</taxon>
        <taxon>Leotiomycetes</taxon>
        <taxon>Helotiales</taxon>
        <taxon>Dermateaceae</taxon>
        <taxon>Coleophoma</taxon>
    </lineage>
</organism>
<evidence type="ECO:0000313" key="4">
    <source>
        <dbReference type="Proteomes" id="UP000256645"/>
    </source>
</evidence>
<comment type="similarity">
    <text evidence="1">Belongs to the cycloisomerase 2 family.</text>
</comment>
<dbReference type="OrthoDB" id="9972196at2759"/>
<keyword evidence="2" id="KW-0732">Signal</keyword>
<evidence type="ECO:0000256" key="2">
    <source>
        <dbReference type="SAM" id="SignalP"/>
    </source>
</evidence>
<dbReference type="PANTHER" id="PTHR30344:SF1">
    <property type="entry name" value="6-PHOSPHOGLUCONOLACTONASE"/>
    <property type="match status" value="1"/>
</dbReference>
<protein>
    <submittedName>
        <fullName evidence="3">3-carboxy-cis,cis-mucoante lactonizing enzyme</fullName>
    </submittedName>
</protein>
<evidence type="ECO:0000256" key="1">
    <source>
        <dbReference type="ARBA" id="ARBA00005564"/>
    </source>
</evidence>
<dbReference type="InterPro" id="IPR015943">
    <property type="entry name" value="WD40/YVTN_repeat-like_dom_sf"/>
</dbReference>
<dbReference type="Proteomes" id="UP000256645">
    <property type="component" value="Unassembled WGS sequence"/>
</dbReference>
<name>A0A3D8QC37_9HELO</name>
<dbReference type="AlphaFoldDB" id="A0A3D8QC37"/>
<feature type="chain" id="PRO_5017635082" evidence="2">
    <location>
        <begin position="16"/>
        <end position="399"/>
    </location>
</feature>
<keyword evidence="4" id="KW-1185">Reference proteome</keyword>
<dbReference type="PANTHER" id="PTHR30344">
    <property type="entry name" value="6-PHOSPHOGLUCONOLACTONASE-RELATED"/>
    <property type="match status" value="1"/>
</dbReference>
<dbReference type="InterPro" id="IPR050282">
    <property type="entry name" value="Cycloisomerase_2"/>
</dbReference>
<dbReference type="EMBL" id="PDLM01000016">
    <property type="protein sequence ID" value="RDW59416.1"/>
    <property type="molecule type" value="Genomic_DNA"/>
</dbReference>
<gene>
    <name evidence="3" type="ORF">BP6252_12503</name>
</gene>